<comment type="caution">
    <text evidence="4">The sequence shown here is derived from an EMBL/GenBank/DDBJ whole genome shotgun (WGS) entry which is preliminary data.</text>
</comment>
<evidence type="ECO:0000259" key="3">
    <source>
        <dbReference type="Pfam" id="PF14219"/>
    </source>
</evidence>
<protein>
    <submittedName>
        <fullName evidence="4">DUF4328 domain-containing protein</fullName>
    </submittedName>
</protein>
<evidence type="ECO:0000313" key="4">
    <source>
        <dbReference type="EMBL" id="MDP0400036.1"/>
    </source>
</evidence>
<evidence type="ECO:0000256" key="1">
    <source>
        <dbReference type="SAM" id="MobiDB-lite"/>
    </source>
</evidence>
<feature type="transmembrane region" description="Helical" evidence="2">
    <location>
        <begin position="80"/>
        <end position="99"/>
    </location>
</feature>
<feature type="domain" description="DUF4328" evidence="3">
    <location>
        <begin position="105"/>
        <end position="262"/>
    </location>
</feature>
<dbReference type="EMBL" id="JAUTIX010000008">
    <property type="protein sequence ID" value="MDP0400036.1"/>
    <property type="molecule type" value="Genomic_DNA"/>
</dbReference>
<dbReference type="Pfam" id="PF14219">
    <property type="entry name" value="DUF4328"/>
    <property type="match status" value="1"/>
</dbReference>
<sequence length="279" mass="30290">MQPTARTQPPGRRIRWLARRPPETLPVPRRAPSEQGPTPKYTDVPRWGLRQEFAPAPVTEQGRRAESATTALVSVLQGTIAVLVLAALAEAAAYLLLVINRAGPISKYLAWGAEVSVFAIGWLAVIALVVLYIVFARWLQAVRAAVYGELGTLDPRPTWQLWVYCLVPVVNLVAAPVLAMELVGAQDRAAGRAPSSDGRLEFIRRWWAGWVALSIVTLACVAYAQASGGLQHHADAVLYTAITYVLGAAFLVVTLRVVRAIDAGPDSQKDSEEGRWLAV</sequence>
<name>A0AA90NCV9_9ACTN</name>
<reference evidence="4" key="1">
    <citation type="submission" date="2023-08" db="EMBL/GenBank/DDBJ databases">
        <title>The draft genome of Tsukamurella strandjordii strain 050030.</title>
        <authorList>
            <person name="Zhao F."/>
            <person name="Feng Y."/>
            <person name="Zong Z."/>
        </authorList>
    </citation>
    <scope>NUCLEOTIDE SEQUENCE</scope>
    <source>
        <strain evidence="4">050030</strain>
    </source>
</reference>
<evidence type="ECO:0000313" key="5">
    <source>
        <dbReference type="Proteomes" id="UP001178281"/>
    </source>
</evidence>
<feature type="region of interest" description="Disordered" evidence="1">
    <location>
        <begin position="1"/>
        <end position="41"/>
    </location>
</feature>
<keyword evidence="2" id="KW-0812">Transmembrane</keyword>
<feature type="transmembrane region" description="Helical" evidence="2">
    <location>
        <begin position="111"/>
        <end position="139"/>
    </location>
</feature>
<gene>
    <name evidence="4" type="ORF">Q7X28_19135</name>
</gene>
<dbReference type="AlphaFoldDB" id="A0AA90NCV9"/>
<organism evidence="4 5">
    <name type="scientific">Tsukamurella strandjordii</name>
    <dbReference type="NCBI Taxonomy" id="147577"/>
    <lineage>
        <taxon>Bacteria</taxon>
        <taxon>Bacillati</taxon>
        <taxon>Actinomycetota</taxon>
        <taxon>Actinomycetes</taxon>
        <taxon>Mycobacteriales</taxon>
        <taxon>Tsukamurellaceae</taxon>
        <taxon>Tsukamurella</taxon>
    </lineage>
</organism>
<proteinExistence type="predicted"/>
<dbReference type="Proteomes" id="UP001178281">
    <property type="component" value="Unassembled WGS sequence"/>
</dbReference>
<feature type="transmembrane region" description="Helical" evidence="2">
    <location>
        <begin position="236"/>
        <end position="258"/>
    </location>
</feature>
<dbReference type="InterPro" id="IPR025565">
    <property type="entry name" value="DUF4328"/>
</dbReference>
<keyword evidence="2" id="KW-1133">Transmembrane helix</keyword>
<feature type="transmembrane region" description="Helical" evidence="2">
    <location>
        <begin position="206"/>
        <end position="224"/>
    </location>
</feature>
<dbReference type="RefSeq" id="WP_305112511.1">
    <property type="nucleotide sequence ID" value="NZ_JAUTIX010000008.1"/>
</dbReference>
<keyword evidence="5" id="KW-1185">Reference proteome</keyword>
<accession>A0AA90NCV9</accession>
<evidence type="ECO:0000256" key="2">
    <source>
        <dbReference type="SAM" id="Phobius"/>
    </source>
</evidence>
<keyword evidence="2" id="KW-0472">Membrane</keyword>